<feature type="domain" description="Glycosyl hydrolases family 2 sugar binding" evidence="11">
    <location>
        <begin position="132"/>
        <end position="248"/>
    </location>
</feature>
<dbReference type="RefSeq" id="WP_249283605.1">
    <property type="nucleotide sequence ID" value="NZ_JACRST010000024.1"/>
</dbReference>
<dbReference type="Gene3D" id="1.20.1270.70">
    <property type="entry name" value="Designed single chain three-helix bundle"/>
    <property type="match status" value="2"/>
</dbReference>
<evidence type="ECO:0000256" key="4">
    <source>
        <dbReference type="ARBA" id="ARBA00022801"/>
    </source>
</evidence>
<organism evidence="12 13">
    <name type="scientific">Ligaoa zhengdingensis</name>
    <dbReference type="NCBI Taxonomy" id="2763658"/>
    <lineage>
        <taxon>Bacteria</taxon>
        <taxon>Bacillati</taxon>
        <taxon>Bacillota</taxon>
        <taxon>Clostridia</taxon>
        <taxon>Eubacteriales</taxon>
        <taxon>Oscillospiraceae</taxon>
        <taxon>Ligaoa</taxon>
    </lineage>
</organism>
<evidence type="ECO:0000259" key="9">
    <source>
        <dbReference type="Pfam" id="PF00703"/>
    </source>
</evidence>
<keyword evidence="7" id="KW-0812">Transmembrane</keyword>
<dbReference type="GO" id="GO:0004565">
    <property type="term" value="F:beta-galactosidase activity"/>
    <property type="evidence" value="ECO:0007669"/>
    <property type="project" value="UniProtKB-EC"/>
</dbReference>
<accession>A0A926I102</accession>
<dbReference type="Gene3D" id="2.60.40.10">
    <property type="entry name" value="Immunoglobulins"/>
    <property type="match status" value="1"/>
</dbReference>
<keyword evidence="8" id="KW-0732">Signal</keyword>
<feature type="transmembrane region" description="Helical" evidence="7">
    <location>
        <begin position="2244"/>
        <end position="2263"/>
    </location>
</feature>
<keyword evidence="5" id="KW-0326">Glycosidase</keyword>
<evidence type="ECO:0000256" key="5">
    <source>
        <dbReference type="ARBA" id="ARBA00023295"/>
    </source>
</evidence>
<evidence type="ECO:0000259" key="11">
    <source>
        <dbReference type="Pfam" id="PF02837"/>
    </source>
</evidence>
<keyword evidence="4" id="KW-0378">Hydrolase</keyword>
<evidence type="ECO:0000256" key="8">
    <source>
        <dbReference type="SAM" id="SignalP"/>
    </source>
</evidence>
<dbReference type="PANTHER" id="PTHR46323:SF2">
    <property type="entry name" value="BETA-GALACTOSIDASE"/>
    <property type="match status" value="1"/>
</dbReference>
<keyword evidence="13" id="KW-1185">Reference proteome</keyword>
<evidence type="ECO:0000256" key="7">
    <source>
        <dbReference type="SAM" id="Phobius"/>
    </source>
</evidence>
<dbReference type="InterPro" id="IPR008979">
    <property type="entry name" value="Galactose-bd-like_sf"/>
</dbReference>
<dbReference type="Pfam" id="PF02837">
    <property type="entry name" value="Glyco_hydro_2_N"/>
    <property type="match status" value="1"/>
</dbReference>
<dbReference type="Proteomes" id="UP000653127">
    <property type="component" value="Unassembled WGS sequence"/>
</dbReference>
<sequence>MKRINGKRWISLLLAGAMALQTGAVSVFATEEPLAGANWEEVEIGSDVWETPEIPRAAKSLAGVAQPEIVLNETTGDGTWKFLFEVPDYKTSGIPAPTAEQQDFDFTVWADEQWEDIKVPGEPLMQGFDILNNNEYYYQREITIPEDYAGNRVLVRFDGVYSNARVWIDGKYIRAHVGGFTTWDCDITDYAAPGQTVTMTVGVADIYTNTKGIWNPDGAQVNNPANAAEYAHHNMGGINRDVSLVAMPYNYIAHTYINTDFDANFIDADLEVTAQVGLLSQDATLKVELLDGDAVVTAAEVPFEREQAQLQNLPELLAEANTLIAENADNLYEGETGEIGQYSKAAYNTLVEKRDAALKLIYDSMELSAAKKVTIPVAAPKQWDAEHPNLYTLRTTLLVDGEEVQVNEERFGFREIHYGGRDGTDVNRVYVNGKEVKLRGTCRHDVSYDLGRSITRENAYAEIAAYKKANINHIRTSHYPADENLLDACDEMGIYVEQETAVCFQGPWADVASKYEDFGPQFTEMIERDRNRPSILIWSLGNESNYNKVKSQSGGDAFGDERAYLEDVDRTRPCIFSFPNTGEPANLYDIYSQHYAGVTGGMGSSGKPVLHDEYAHIACYNLDELQRDVNVRNFWGESVKKGWENIFQTAGALGGALWGSVLDAYLREKPEAYLTKKAYSPVRVVEEDCYVANNVLNIAVKNWFDHTNYNELELEYSVDGGEAKRIAVTNDIAPHSNGVVTVEGIDSNAQTVNLKFYTQDGTMVDESNVKLAEIAYSFTPASEAAPAIADEADQIVVSGEGFSVAFSKETGLISEAKFGDQVLITGGPYLNLNGNSMKSWIPAEIDGVTAKIEGNLAVVTLNGAYKNGQGMRFDLKISGNGIITTDYTLTTAPASGSGLKEVGLSYDIPGGVESVSWLRNGLYSAYPEDHIGRNEGTALKVRENADTEPDQYGVLPKWPWKDDMKNYFVYATDDLNNGVMTNDFKTMREHIWYYDVNYSSDENAPCISVEADGSGEAARVAITYDLGYIDDRDSSIVYEGGWGTYNASADYAGTETFSTTLGATAELTFEGTGVRYIGSKQNNVGKVKVYIDGEFKEEIDTYSNLGNELKQSVIYSIEGLENGTHTIKLETSGGKFNCIVVDAFEVLKEGGTTIKEDTQLIINNQWYYPNLGWGNYTGRAGSLANGSKGSSTIRLTNQKNFTVGVIPSVSNVVVAEGENNELSVSYELKNPTEDTAVELQWYRVPVGDPDSKAQAIEGATGATLDASGLSANKVYCTVTLKEGDVSGSTVKSNAVEIGKNLFRYVDIVEDSTLFTFEGEKGEEYKTDADKSWTANAYNKTVTYLMDTKNPASVSFRFTGSGIRWVGAKENNQGIAHVVIDGGDPIPVDLFDANATTGTQVNEVLFEQIWEETGSHTIEIVRTGEKNADSLAANISLDAFIVINKDGAGVAVESVTVEENADGALEAACTIVNGDEEDARYQWYSREAYSADGYAKGTSAPVEGATEKTYIPVPEDAGKLFSCEVTPVAGDETGIPMMSSNEVLVGALMVDDTDEAVQYPDDAAHDTSDMPYLTGTDPYNGTISYFAGGALTFSFNGTGVVWISGYDQYESAAKVVVDGGDEETVTVKGNGKWDFNQYDVYRVTDLEPGDHTITITPGFGTYKYSNIDAFMILNPGEEQPEVVMAELEAALEEAPAEEKPTEEQPEETPVEDGQPAADTEPEDVPEVAAQVLGAYTDEQLEVVIAELTQAIADFKASQITETPSDVDKTALKALIAAVEGKYDENCYTAASWKALTEALNAAKAVVADAAATESQVFDAYLALVAARDGLTYAPDKSLLTLAVEIAEDLLKDESLTAATKEALQAAVNSAKAVLDNADATQAEINTEYEAVMTRITELVKADKTLLRQLIAAADALEEGNYRPSSWANLQAVLTEAKAVEANGNATEAMIAEACSKLTAAINALQSEFNYAAINAALKLAKEILADSKYDEASKTGLAELVAEAEALCESDEVTQKDLDDMAKNLTRAVAKVRLAQAVAEVNGLNAARYTAASWNAVQAAQAEAKALLANENATAEELTGAATKLANAVKSLVKKSGSSGSVSKVSDNDYWNEIIEKINGTEKGGTVKATLESGAMTPATVIDAAAAKGVKLNVEIGGKAYLLSNYAIDASAVYYSAAELIAMADGKAPAAGDAAGSGNANPETGGEVAATVPNAAAPAGEANSASETIGGAQQAAAEQGENLSGLWLLVLAAAAIGGAATLVIRRNAKSK</sequence>
<feature type="chain" id="PRO_5036859060" description="beta-galactosidase" evidence="8">
    <location>
        <begin position="30"/>
        <end position="2270"/>
    </location>
</feature>
<dbReference type="InterPro" id="IPR006102">
    <property type="entry name" value="Ig-like_GH2"/>
</dbReference>
<dbReference type="GO" id="GO:0005990">
    <property type="term" value="P:lactose catabolic process"/>
    <property type="evidence" value="ECO:0007669"/>
    <property type="project" value="TreeGrafter"/>
</dbReference>
<dbReference type="GO" id="GO:0030246">
    <property type="term" value="F:carbohydrate binding"/>
    <property type="evidence" value="ECO:0007669"/>
    <property type="project" value="InterPro"/>
</dbReference>
<feature type="region of interest" description="Disordered" evidence="6">
    <location>
        <begin position="1692"/>
        <end position="1722"/>
    </location>
</feature>
<dbReference type="SUPFAM" id="SSF49785">
    <property type="entry name" value="Galactose-binding domain-like"/>
    <property type="match status" value="1"/>
</dbReference>
<dbReference type="Gene3D" id="2.60.120.260">
    <property type="entry name" value="Galactose-binding domain-like"/>
    <property type="match status" value="4"/>
</dbReference>
<dbReference type="Gene3D" id="1.20.1270.90">
    <property type="entry name" value="AF1782-like"/>
    <property type="match status" value="2"/>
</dbReference>
<keyword evidence="7" id="KW-0472">Membrane</keyword>
<dbReference type="Gene3D" id="2.70.98.10">
    <property type="match status" value="1"/>
</dbReference>
<dbReference type="Pfam" id="PF00703">
    <property type="entry name" value="Glyco_hydro_2"/>
    <property type="match status" value="1"/>
</dbReference>
<dbReference type="Pfam" id="PF02836">
    <property type="entry name" value="Glyco_hydro_2_C"/>
    <property type="match status" value="1"/>
</dbReference>
<dbReference type="SUPFAM" id="SSF74650">
    <property type="entry name" value="Galactose mutarotase-like"/>
    <property type="match status" value="1"/>
</dbReference>
<dbReference type="GO" id="GO:0009341">
    <property type="term" value="C:beta-galactosidase complex"/>
    <property type="evidence" value="ECO:0007669"/>
    <property type="project" value="TreeGrafter"/>
</dbReference>
<evidence type="ECO:0000313" key="12">
    <source>
        <dbReference type="EMBL" id="MBC8547562.1"/>
    </source>
</evidence>
<evidence type="ECO:0000256" key="6">
    <source>
        <dbReference type="SAM" id="MobiDB-lite"/>
    </source>
</evidence>
<dbReference type="InterPro" id="IPR023232">
    <property type="entry name" value="Glyco_hydro_2_AS"/>
</dbReference>
<dbReference type="InterPro" id="IPR006104">
    <property type="entry name" value="Glyco_hydro_2_N"/>
</dbReference>
<dbReference type="Pfam" id="PF07554">
    <property type="entry name" value="FIVAR"/>
    <property type="match status" value="4"/>
</dbReference>
<name>A0A926I102_9FIRM</name>
<feature type="domain" description="Glycoside hydrolase family 2 catalytic" evidence="10">
    <location>
        <begin position="428"/>
        <end position="596"/>
    </location>
</feature>
<comment type="caution">
    <text evidence="12">The sequence shown here is derived from an EMBL/GenBank/DDBJ whole genome shotgun (WGS) entry which is preliminary data.</text>
</comment>
<feature type="domain" description="Glycoside hydrolase family 2 immunoglobulin-like beta-sandwich" evidence="9">
    <location>
        <begin position="370"/>
        <end position="414"/>
    </location>
</feature>
<dbReference type="Gene3D" id="3.20.20.80">
    <property type="entry name" value="Glycosidases"/>
    <property type="match status" value="1"/>
</dbReference>
<dbReference type="InterPro" id="IPR050347">
    <property type="entry name" value="Bact_Beta-galactosidase"/>
</dbReference>
<evidence type="ECO:0000313" key="13">
    <source>
        <dbReference type="Proteomes" id="UP000653127"/>
    </source>
</evidence>
<comment type="similarity">
    <text evidence="2">Belongs to the glycosyl hydrolase 2 family.</text>
</comment>
<evidence type="ECO:0000256" key="2">
    <source>
        <dbReference type="ARBA" id="ARBA00007401"/>
    </source>
</evidence>
<evidence type="ECO:0000256" key="3">
    <source>
        <dbReference type="ARBA" id="ARBA00012756"/>
    </source>
</evidence>
<dbReference type="EC" id="3.2.1.23" evidence="3"/>
<dbReference type="InterPro" id="IPR011013">
    <property type="entry name" value="Gal_mutarotase_sf_dom"/>
</dbReference>
<dbReference type="PANTHER" id="PTHR46323">
    <property type="entry name" value="BETA-GALACTOSIDASE"/>
    <property type="match status" value="1"/>
</dbReference>
<dbReference type="EMBL" id="JACRST010000024">
    <property type="protein sequence ID" value="MBC8547562.1"/>
    <property type="molecule type" value="Genomic_DNA"/>
</dbReference>
<reference evidence="12" key="1">
    <citation type="submission" date="2020-08" db="EMBL/GenBank/DDBJ databases">
        <title>Genome public.</title>
        <authorList>
            <person name="Liu C."/>
            <person name="Sun Q."/>
        </authorList>
    </citation>
    <scope>NUCLEOTIDE SEQUENCE</scope>
    <source>
        <strain evidence="12">NSJ-31</strain>
    </source>
</reference>
<dbReference type="InterPro" id="IPR036156">
    <property type="entry name" value="Beta-gal/glucu_dom_sf"/>
</dbReference>
<keyword evidence="7" id="KW-1133">Transmembrane helix</keyword>
<dbReference type="InterPro" id="IPR014718">
    <property type="entry name" value="GH-type_carb-bd"/>
</dbReference>
<dbReference type="Gene3D" id="2.60.40.2700">
    <property type="match status" value="1"/>
</dbReference>
<feature type="signal peptide" evidence="8">
    <location>
        <begin position="1"/>
        <end position="29"/>
    </location>
</feature>
<gene>
    <name evidence="12" type="ORF">H8711_11555</name>
</gene>
<dbReference type="SUPFAM" id="SSF49303">
    <property type="entry name" value="beta-Galactosidase/glucuronidase domain"/>
    <property type="match status" value="1"/>
</dbReference>
<comment type="catalytic activity">
    <reaction evidence="1">
        <text>Hydrolysis of terminal non-reducing beta-D-galactose residues in beta-D-galactosides.</text>
        <dbReference type="EC" id="3.2.1.23"/>
    </reaction>
</comment>
<dbReference type="SUPFAM" id="SSF51445">
    <property type="entry name" value="(Trans)glycosidases"/>
    <property type="match status" value="1"/>
</dbReference>
<proteinExistence type="inferred from homology"/>
<evidence type="ECO:0000259" key="10">
    <source>
        <dbReference type="Pfam" id="PF02836"/>
    </source>
</evidence>
<evidence type="ECO:0000256" key="1">
    <source>
        <dbReference type="ARBA" id="ARBA00001412"/>
    </source>
</evidence>
<dbReference type="InterPro" id="IPR006103">
    <property type="entry name" value="Glyco_hydro_2_cat"/>
</dbReference>
<dbReference type="InterPro" id="IPR017853">
    <property type="entry name" value="GH"/>
</dbReference>
<dbReference type="PROSITE" id="PS00608">
    <property type="entry name" value="GLYCOSYL_HYDROL_F2_2"/>
    <property type="match status" value="1"/>
</dbReference>
<dbReference type="InterPro" id="IPR013783">
    <property type="entry name" value="Ig-like_fold"/>
</dbReference>
<protein>
    <recommendedName>
        <fullName evidence="3">beta-galactosidase</fullName>
        <ecNumber evidence="3">3.2.1.23</ecNumber>
    </recommendedName>
</protein>